<dbReference type="Proteomes" id="UP000287352">
    <property type="component" value="Unassembled WGS sequence"/>
</dbReference>
<dbReference type="RefSeq" id="WP_126583120.1">
    <property type="nucleotide sequence ID" value="NZ_BIFR01000002.1"/>
</dbReference>
<keyword evidence="5 10" id="KW-0031">Aminopeptidase</keyword>
<gene>
    <name evidence="10" type="ORF">KTT_55540</name>
</gene>
<comment type="cofactor">
    <cofactor evidence="2">
        <name>Mg(2+)</name>
        <dbReference type="ChEBI" id="CHEBI:18420"/>
    </cofactor>
</comment>
<dbReference type="InterPro" id="IPR052170">
    <property type="entry name" value="M29_Exopeptidase"/>
</dbReference>
<comment type="caution">
    <text evidence="10">The sequence shown here is derived from an EMBL/GenBank/DDBJ whole genome shotgun (WGS) entry which is preliminary data.</text>
</comment>
<evidence type="ECO:0000256" key="4">
    <source>
        <dbReference type="ARBA" id="ARBA00008236"/>
    </source>
</evidence>
<evidence type="ECO:0000256" key="3">
    <source>
        <dbReference type="ARBA" id="ARBA00001947"/>
    </source>
</evidence>
<keyword evidence="9" id="KW-0482">Metalloprotease</keyword>
<keyword evidence="7" id="KW-0479">Metal-binding</keyword>
<evidence type="ECO:0000313" key="10">
    <source>
        <dbReference type="EMBL" id="GCE15695.1"/>
    </source>
</evidence>
<dbReference type="Gene3D" id="3.40.1830.10">
    <property type="entry name" value="Thermophilic metalloprotease (M29)"/>
    <property type="match status" value="1"/>
</dbReference>
<dbReference type="GO" id="GO:0004177">
    <property type="term" value="F:aminopeptidase activity"/>
    <property type="evidence" value="ECO:0007669"/>
    <property type="project" value="UniProtKB-KW"/>
</dbReference>
<evidence type="ECO:0000256" key="2">
    <source>
        <dbReference type="ARBA" id="ARBA00001946"/>
    </source>
</evidence>
<evidence type="ECO:0000256" key="8">
    <source>
        <dbReference type="ARBA" id="ARBA00022801"/>
    </source>
</evidence>
<dbReference type="Pfam" id="PF02073">
    <property type="entry name" value="Peptidase_M29"/>
    <property type="match status" value="1"/>
</dbReference>
<dbReference type="SUPFAM" id="SSF144052">
    <property type="entry name" value="Thermophilic metalloprotease-like"/>
    <property type="match status" value="1"/>
</dbReference>
<evidence type="ECO:0000256" key="7">
    <source>
        <dbReference type="ARBA" id="ARBA00022723"/>
    </source>
</evidence>
<evidence type="ECO:0000256" key="6">
    <source>
        <dbReference type="ARBA" id="ARBA00022670"/>
    </source>
</evidence>
<dbReference type="PANTHER" id="PTHR34448">
    <property type="entry name" value="AMINOPEPTIDASE"/>
    <property type="match status" value="1"/>
</dbReference>
<evidence type="ECO:0000256" key="5">
    <source>
        <dbReference type="ARBA" id="ARBA00022438"/>
    </source>
</evidence>
<keyword evidence="8" id="KW-0378">Hydrolase</keyword>
<protein>
    <submittedName>
        <fullName evidence="10">Aminopeptidase</fullName>
    </submittedName>
</protein>
<name>A0A402A9R6_9CHLR</name>
<evidence type="ECO:0000313" key="11">
    <source>
        <dbReference type="Proteomes" id="UP000287352"/>
    </source>
</evidence>
<dbReference type="GO" id="GO:0046872">
    <property type="term" value="F:metal ion binding"/>
    <property type="evidence" value="ECO:0007669"/>
    <property type="project" value="UniProtKB-KW"/>
</dbReference>
<comment type="cofactor">
    <cofactor evidence="1">
        <name>Co(2+)</name>
        <dbReference type="ChEBI" id="CHEBI:48828"/>
    </cofactor>
</comment>
<dbReference type="InterPro" id="IPR035097">
    <property type="entry name" value="M29_N-terminal"/>
</dbReference>
<dbReference type="AlphaFoldDB" id="A0A402A9R6"/>
<dbReference type="OrthoDB" id="9803993at2"/>
<dbReference type="EMBL" id="BIFR01000002">
    <property type="protein sequence ID" value="GCE15695.1"/>
    <property type="molecule type" value="Genomic_DNA"/>
</dbReference>
<proteinExistence type="inferred from homology"/>
<comment type="cofactor">
    <cofactor evidence="3">
        <name>Zn(2+)</name>
        <dbReference type="ChEBI" id="CHEBI:29105"/>
    </cofactor>
</comment>
<dbReference type="PANTHER" id="PTHR34448:SF1">
    <property type="entry name" value="BLL6088 PROTEIN"/>
    <property type="match status" value="1"/>
</dbReference>
<keyword evidence="11" id="KW-1185">Reference proteome</keyword>
<comment type="similarity">
    <text evidence="4">Belongs to the peptidase M29 family.</text>
</comment>
<sequence length="357" mass="39908">MVDARILKLAEILVDHSLKVQPDEKVILASSILGRPLIMEMLRLITRKGAEGILDITFSEMPDILLSEMPEDRLDQIPEIVDYIYRHTHCLANIYAPEQAIVKAEIPLERKQRARRAMQSLRQHVLSDMRWVLCNYPTPDLAKEAGMSMEDYERFFFDACLIDWTELEQQLAKLQEYTRKASVVEILTPDTQLTLSLEGRSSTIGAGIKNMPDGEIFWPPVETLTEGTIYFDVPLIYDKHEVSGIELTFAAGKVVQARAEQGEAFLLSVLDTDEGARTLGEFGIGCNYGIKQYSKSILFDEKIGGTIHLALGANVDPAGGGKNTSSIHWDLIKDLRKGGVIKIDGEVIQQDGKFTIA</sequence>
<dbReference type="InterPro" id="IPR000787">
    <property type="entry name" value="Peptidase_M29"/>
</dbReference>
<dbReference type="GO" id="GO:0008237">
    <property type="term" value="F:metallopeptidase activity"/>
    <property type="evidence" value="ECO:0007669"/>
    <property type="project" value="UniProtKB-KW"/>
</dbReference>
<keyword evidence="6" id="KW-0645">Protease</keyword>
<dbReference type="GO" id="GO:0006508">
    <property type="term" value="P:proteolysis"/>
    <property type="evidence" value="ECO:0007669"/>
    <property type="project" value="UniProtKB-KW"/>
</dbReference>
<organism evidence="10 11">
    <name type="scientific">Tengunoibacter tsumagoiensis</name>
    <dbReference type="NCBI Taxonomy" id="2014871"/>
    <lineage>
        <taxon>Bacteria</taxon>
        <taxon>Bacillati</taxon>
        <taxon>Chloroflexota</taxon>
        <taxon>Ktedonobacteria</taxon>
        <taxon>Ktedonobacterales</taxon>
        <taxon>Dictyobacteraceae</taxon>
        <taxon>Tengunoibacter</taxon>
    </lineage>
</organism>
<reference evidence="11" key="1">
    <citation type="submission" date="2018-12" db="EMBL/GenBank/DDBJ databases">
        <title>Tengunoibacter tsumagoiensis gen. nov., sp. nov., Dictyobacter kobayashii sp. nov., D. alpinus sp. nov., and D. joshuensis sp. nov. and description of Dictyobacteraceae fam. nov. within the order Ktedonobacterales isolated from Tengu-no-mugimeshi.</title>
        <authorList>
            <person name="Wang C.M."/>
            <person name="Zheng Y."/>
            <person name="Sakai Y."/>
            <person name="Toyoda A."/>
            <person name="Minakuchi Y."/>
            <person name="Abe K."/>
            <person name="Yokota A."/>
            <person name="Yabe S."/>
        </authorList>
    </citation>
    <scope>NUCLEOTIDE SEQUENCE [LARGE SCALE GENOMIC DNA]</scope>
    <source>
        <strain evidence="11">Uno3</strain>
    </source>
</reference>
<evidence type="ECO:0000256" key="1">
    <source>
        <dbReference type="ARBA" id="ARBA00001941"/>
    </source>
</evidence>
<evidence type="ECO:0000256" key="9">
    <source>
        <dbReference type="ARBA" id="ARBA00023049"/>
    </source>
</evidence>
<accession>A0A402A9R6</accession>